<feature type="domain" description="EF-hand" evidence="2">
    <location>
        <begin position="19"/>
        <end position="54"/>
    </location>
</feature>
<dbReference type="SUPFAM" id="SSF47473">
    <property type="entry name" value="EF-hand"/>
    <property type="match status" value="1"/>
</dbReference>
<gene>
    <name evidence="3" type="ORF">ROHU_011404</name>
</gene>
<dbReference type="PROSITE" id="PS50222">
    <property type="entry name" value="EF_HAND_2"/>
    <property type="match status" value="1"/>
</dbReference>
<keyword evidence="4" id="KW-1185">Reference proteome</keyword>
<dbReference type="EMBL" id="QBIY01013297">
    <property type="protein sequence ID" value="RXN08865.1"/>
    <property type="molecule type" value="Genomic_DNA"/>
</dbReference>
<dbReference type="GO" id="GO:0005509">
    <property type="term" value="F:calcium ion binding"/>
    <property type="evidence" value="ECO:0007669"/>
    <property type="project" value="InterPro"/>
</dbReference>
<dbReference type="PANTHER" id="PTHR23049">
    <property type="entry name" value="MYOSIN REGULATORY LIGHT CHAIN 2"/>
    <property type="match status" value="1"/>
</dbReference>
<evidence type="ECO:0000256" key="1">
    <source>
        <dbReference type="ARBA" id="ARBA00022737"/>
    </source>
</evidence>
<proteinExistence type="predicted"/>
<dbReference type="Gene3D" id="1.10.238.10">
    <property type="entry name" value="EF-hand"/>
    <property type="match status" value="1"/>
</dbReference>
<comment type="caution">
    <text evidence="3">The sequence shown here is derived from an EMBL/GenBank/DDBJ whole genome shotgun (WGS) entry which is preliminary data.</text>
</comment>
<evidence type="ECO:0000313" key="3">
    <source>
        <dbReference type="EMBL" id="RXN08865.1"/>
    </source>
</evidence>
<dbReference type="InterPro" id="IPR011992">
    <property type="entry name" value="EF-hand-dom_pair"/>
</dbReference>
<dbReference type="InterPro" id="IPR050403">
    <property type="entry name" value="Myosin_RLC"/>
</dbReference>
<accession>A0A498LU21</accession>
<reference evidence="3 4" key="1">
    <citation type="submission" date="2018-03" db="EMBL/GenBank/DDBJ databases">
        <title>Draft genome sequence of Rohu Carp (Labeo rohita).</title>
        <authorList>
            <person name="Das P."/>
            <person name="Kushwaha B."/>
            <person name="Joshi C.G."/>
            <person name="Kumar D."/>
            <person name="Nagpure N.S."/>
            <person name="Sahoo L."/>
            <person name="Das S.P."/>
            <person name="Bit A."/>
            <person name="Patnaik S."/>
            <person name="Meher P.K."/>
            <person name="Jayasankar P."/>
            <person name="Koringa P.G."/>
            <person name="Patel N.V."/>
            <person name="Hinsu A.T."/>
            <person name="Kumar R."/>
            <person name="Pandey M."/>
            <person name="Agarwal S."/>
            <person name="Srivastava S."/>
            <person name="Singh M."/>
            <person name="Iquebal M.A."/>
            <person name="Jaiswal S."/>
            <person name="Angadi U.B."/>
            <person name="Kumar N."/>
            <person name="Raza M."/>
            <person name="Shah T.M."/>
            <person name="Rai A."/>
            <person name="Jena J.K."/>
        </authorList>
    </citation>
    <scope>NUCLEOTIDE SEQUENCE [LARGE SCALE GENOMIC DNA]</scope>
    <source>
        <strain evidence="3">DASCIFA01</strain>
        <tissue evidence="3">Testis</tissue>
    </source>
</reference>
<name>A0A498LU21_LABRO</name>
<dbReference type="AlphaFoldDB" id="A0A498LU21"/>
<dbReference type="InterPro" id="IPR002048">
    <property type="entry name" value="EF_hand_dom"/>
</dbReference>
<protein>
    <submittedName>
        <fullName evidence="3">EF-hand calcium-binding domain-containing 11-like isoform X1</fullName>
    </submittedName>
</protein>
<evidence type="ECO:0000313" key="4">
    <source>
        <dbReference type="Proteomes" id="UP000290572"/>
    </source>
</evidence>
<sequence>MQTFTTGRSFRSEREINNAERNKFELVFHQCDVGKKGFLSREDLKIAVVMLFGYKPSKSETDILMENGTIKNCPGVPLERFVSLMGRKMSAEDPYEKTRQIFTAFDVHCRGFLKLDDFKSAFKRVAPRLPERTVLEAFRSESLEACGVEIWLLIRVRTVPPCGASQPLSTPVQAPWLLHVSLRTSSSPSHSKLL</sequence>
<keyword evidence="1" id="KW-0677">Repeat</keyword>
<evidence type="ECO:0000259" key="2">
    <source>
        <dbReference type="PROSITE" id="PS50222"/>
    </source>
</evidence>
<organism evidence="3 4">
    <name type="scientific">Labeo rohita</name>
    <name type="common">Indian major carp</name>
    <name type="synonym">Cyprinus rohita</name>
    <dbReference type="NCBI Taxonomy" id="84645"/>
    <lineage>
        <taxon>Eukaryota</taxon>
        <taxon>Metazoa</taxon>
        <taxon>Chordata</taxon>
        <taxon>Craniata</taxon>
        <taxon>Vertebrata</taxon>
        <taxon>Euteleostomi</taxon>
        <taxon>Actinopterygii</taxon>
        <taxon>Neopterygii</taxon>
        <taxon>Teleostei</taxon>
        <taxon>Ostariophysi</taxon>
        <taxon>Cypriniformes</taxon>
        <taxon>Cyprinidae</taxon>
        <taxon>Labeoninae</taxon>
        <taxon>Labeonini</taxon>
        <taxon>Labeo</taxon>
    </lineage>
</organism>
<dbReference type="STRING" id="84645.A0A498LU21"/>
<dbReference type="Proteomes" id="UP000290572">
    <property type="component" value="Unassembled WGS sequence"/>
</dbReference>